<evidence type="ECO:0000256" key="1">
    <source>
        <dbReference type="SAM" id="MobiDB-lite"/>
    </source>
</evidence>
<organism evidence="3 4">
    <name type="scientific">Streptomyces incarnatus</name>
    <dbReference type="NCBI Taxonomy" id="665007"/>
    <lineage>
        <taxon>Bacteria</taxon>
        <taxon>Bacillati</taxon>
        <taxon>Actinomycetota</taxon>
        <taxon>Actinomycetes</taxon>
        <taxon>Kitasatosporales</taxon>
        <taxon>Streptomycetaceae</taxon>
        <taxon>Streptomyces</taxon>
    </lineage>
</organism>
<dbReference type="EMBL" id="CP011497">
    <property type="protein sequence ID" value="AKJ11790.1"/>
    <property type="molecule type" value="Genomic_DNA"/>
</dbReference>
<keyword evidence="2" id="KW-0732">Signal</keyword>
<name>A0ABN4GE22_9ACTN</name>
<feature type="region of interest" description="Disordered" evidence="1">
    <location>
        <begin position="31"/>
        <end position="60"/>
    </location>
</feature>
<protein>
    <recommendedName>
        <fullName evidence="5">Lipoprotein</fullName>
    </recommendedName>
</protein>
<evidence type="ECO:0008006" key="5">
    <source>
        <dbReference type="Google" id="ProtNLM"/>
    </source>
</evidence>
<keyword evidence="4" id="KW-1185">Reference proteome</keyword>
<evidence type="ECO:0000313" key="3">
    <source>
        <dbReference type="EMBL" id="AKJ11790.1"/>
    </source>
</evidence>
<accession>A0ABN4GE22</accession>
<dbReference type="RefSeq" id="WP_208899633.1">
    <property type="nucleotide sequence ID" value="NZ_CP011497.1"/>
</dbReference>
<proteinExistence type="predicted"/>
<sequence>MSQRFRTPRRALAAAAATAALTLTLAACGGSGTGSDKGHDSGMAGMEHSATPSASASAGDMASMPGMGAASTGNGLAAAQDGYTMTATAAGLPAGRATQYRFAITGPDGRPVTGFAVDQTRRMHFYAIRSDLTGFQHLHPTMARSGTWTAPLAALRPGTWRMYASFTPDGGAGKGKDFVLSRTVKVPGAAMTSSLPKASGTATVDGYTVTVQGAPMAGMAHRLTATVTRDGKPVTDLQPYLDTYAHLTAFHQGDLAFAHLHPETQADGDHGGPALTFHAEFARSGNWRLFLQFRTGGKLHTASLTLHVG</sequence>
<dbReference type="Proteomes" id="UP000035366">
    <property type="component" value="Chromosome"/>
</dbReference>
<evidence type="ECO:0000256" key="2">
    <source>
        <dbReference type="SAM" id="SignalP"/>
    </source>
</evidence>
<feature type="chain" id="PRO_5047121559" description="Lipoprotein" evidence="2">
    <location>
        <begin position="27"/>
        <end position="309"/>
    </location>
</feature>
<dbReference type="PROSITE" id="PS51257">
    <property type="entry name" value="PROKAR_LIPOPROTEIN"/>
    <property type="match status" value="1"/>
</dbReference>
<reference evidence="3 4" key="1">
    <citation type="journal article" date="2015" name="ISME J.">
        <title>Draft Genome Sequence of Streptomyces incarnatus NRRL8089, which Produces the Nucleoside Antibiotic Sinefungin.</title>
        <authorList>
            <person name="Oshima K."/>
            <person name="Hattori M."/>
            <person name="Shimizu H."/>
            <person name="Fukuda K."/>
            <person name="Nemoto M."/>
            <person name="Inagaki K."/>
            <person name="Tamura T."/>
        </authorList>
    </citation>
    <scope>NUCLEOTIDE SEQUENCE [LARGE SCALE GENOMIC DNA]</scope>
    <source>
        <strain evidence="3 4">NRRL 8089</strain>
    </source>
</reference>
<evidence type="ECO:0000313" key="4">
    <source>
        <dbReference type="Proteomes" id="UP000035366"/>
    </source>
</evidence>
<gene>
    <name evidence="3" type="ORF">ABB07_17620</name>
</gene>
<feature type="signal peptide" evidence="2">
    <location>
        <begin position="1"/>
        <end position="26"/>
    </location>
</feature>